<dbReference type="Gene3D" id="3.30.1310.10">
    <property type="entry name" value="Nucleoid-associated protein YbaB-like domain"/>
    <property type="match status" value="1"/>
</dbReference>
<evidence type="ECO:0000313" key="7">
    <source>
        <dbReference type="EMBL" id="KAJ8430198.1"/>
    </source>
</evidence>
<comment type="similarity">
    <text evidence="6">Belongs to the YbaB/EbfC family.</text>
</comment>
<dbReference type="AlphaFoldDB" id="A0A9Q1Q5Y5"/>
<dbReference type="InterPro" id="IPR004401">
    <property type="entry name" value="YbaB/EbfC"/>
</dbReference>
<keyword evidence="2" id="KW-0150">Chloroplast</keyword>
<evidence type="ECO:0000313" key="8">
    <source>
        <dbReference type="Proteomes" id="UP001153076"/>
    </source>
</evidence>
<sequence>MLTLLRFPSVSRLSPPFPVAASVTYTEMAVIFSALCHGHMISQGVAQDRYVFMVYLEGKRMIRVMVMIHLQRAEFDGYCEGELIKVTLSGNQQPVRTQITEAAMELGPEKVSLLVTEAYKGAHQKSVQAWKERMSNLAQSLGMPPGLNEESCCTHRDDVQKHKMGRVGYS</sequence>
<gene>
    <name evidence="7" type="ORF">Cgig2_006706</name>
</gene>
<evidence type="ECO:0000256" key="1">
    <source>
        <dbReference type="ARBA" id="ARBA00004229"/>
    </source>
</evidence>
<evidence type="ECO:0000256" key="4">
    <source>
        <dbReference type="ARBA" id="ARBA00022946"/>
    </source>
</evidence>
<name>A0A9Q1Q5Y5_9CARY</name>
<evidence type="ECO:0000256" key="2">
    <source>
        <dbReference type="ARBA" id="ARBA00022528"/>
    </source>
</evidence>
<evidence type="ECO:0000256" key="3">
    <source>
        <dbReference type="ARBA" id="ARBA00022640"/>
    </source>
</evidence>
<comment type="caution">
    <text evidence="7">The sequence shown here is derived from an EMBL/GenBank/DDBJ whole genome shotgun (WGS) entry which is preliminary data.</text>
</comment>
<dbReference type="GO" id="GO:0009507">
    <property type="term" value="C:chloroplast"/>
    <property type="evidence" value="ECO:0007669"/>
    <property type="project" value="UniProtKB-SubCell"/>
</dbReference>
<evidence type="ECO:0000256" key="5">
    <source>
        <dbReference type="ARBA" id="ARBA00023125"/>
    </source>
</evidence>
<keyword evidence="3" id="KW-0934">Plastid</keyword>
<dbReference type="OrthoDB" id="2020094at2759"/>
<dbReference type="PANTHER" id="PTHR33449:SF1">
    <property type="entry name" value="NUCLEOID-ASSOCIATED PROTEIN YBAB"/>
    <property type="match status" value="1"/>
</dbReference>
<dbReference type="Proteomes" id="UP001153076">
    <property type="component" value="Unassembled WGS sequence"/>
</dbReference>
<dbReference type="GO" id="GO:0003677">
    <property type="term" value="F:DNA binding"/>
    <property type="evidence" value="ECO:0007669"/>
    <property type="project" value="UniProtKB-KW"/>
</dbReference>
<evidence type="ECO:0000256" key="6">
    <source>
        <dbReference type="ARBA" id="ARBA00061665"/>
    </source>
</evidence>
<keyword evidence="4" id="KW-0809">Transit peptide</keyword>
<dbReference type="InterPro" id="IPR036894">
    <property type="entry name" value="YbaB-like_sf"/>
</dbReference>
<dbReference type="PANTHER" id="PTHR33449">
    <property type="entry name" value="NUCLEOID-ASSOCIATED PROTEIN YBAB"/>
    <property type="match status" value="1"/>
</dbReference>
<comment type="subcellular location">
    <subcellularLocation>
        <location evidence="1">Plastid</location>
        <location evidence="1">Chloroplast</location>
    </subcellularLocation>
</comment>
<keyword evidence="5" id="KW-0238">DNA-binding</keyword>
<dbReference type="FunFam" id="3.30.1310.10:FF:000004">
    <property type="entry name" value="Nucleoid-associated protein, chloroplastic"/>
    <property type="match status" value="1"/>
</dbReference>
<organism evidence="7 8">
    <name type="scientific">Carnegiea gigantea</name>
    <dbReference type="NCBI Taxonomy" id="171969"/>
    <lineage>
        <taxon>Eukaryota</taxon>
        <taxon>Viridiplantae</taxon>
        <taxon>Streptophyta</taxon>
        <taxon>Embryophyta</taxon>
        <taxon>Tracheophyta</taxon>
        <taxon>Spermatophyta</taxon>
        <taxon>Magnoliopsida</taxon>
        <taxon>eudicotyledons</taxon>
        <taxon>Gunneridae</taxon>
        <taxon>Pentapetalae</taxon>
        <taxon>Caryophyllales</taxon>
        <taxon>Cactineae</taxon>
        <taxon>Cactaceae</taxon>
        <taxon>Cactoideae</taxon>
        <taxon>Echinocereeae</taxon>
        <taxon>Carnegiea</taxon>
    </lineage>
</organism>
<dbReference type="SUPFAM" id="SSF82607">
    <property type="entry name" value="YbaB-like"/>
    <property type="match status" value="1"/>
</dbReference>
<dbReference type="Pfam" id="PF02575">
    <property type="entry name" value="YbaB_DNA_bd"/>
    <property type="match status" value="1"/>
</dbReference>
<accession>A0A9Q1Q5Y5</accession>
<keyword evidence="8" id="KW-1185">Reference proteome</keyword>
<proteinExistence type="inferred from homology"/>
<protein>
    <submittedName>
        <fullName evidence="7">Uncharacterized protein</fullName>
    </submittedName>
</protein>
<dbReference type="EMBL" id="JAKOGI010000816">
    <property type="protein sequence ID" value="KAJ8430198.1"/>
    <property type="molecule type" value="Genomic_DNA"/>
</dbReference>
<reference evidence="7" key="1">
    <citation type="submission" date="2022-04" db="EMBL/GenBank/DDBJ databases">
        <title>Carnegiea gigantea Genome sequencing and assembly v2.</title>
        <authorList>
            <person name="Copetti D."/>
            <person name="Sanderson M.J."/>
            <person name="Burquez A."/>
            <person name="Wojciechowski M.F."/>
        </authorList>
    </citation>
    <scope>NUCLEOTIDE SEQUENCE</scope>
    <source>
        <strain evidence="7">SGP5-SGP5p</strain>
        <tissue evidence="7">Aerial part</tissue>
    </source>
</reference>